<dbReference type="PANTHER" id="PTHR11662:SF399">
    <property type="entry name" value="FI19708P1-RELATED"/>
    <property type="match status" value="1"/>
</dbReference>
<dbReference type="InterPro" id="IPR011701">
    <property type="entry name" value="MFS"/>
</dbReference>
<gene>
    <name evidence="9" type="ORF">BpHYR1_024438</name>
</gene>
<evidence type="ECO:0000256" key="6">
    <source>
        <dbReference type="ARBA" id="ARBA00023136"/>
    </source>
</evidence>
<evidence type="ECO:0000256" key="2">
    <source>
        <dbReference type="ARBA" id="ARBA00022448"/>
    </source>
</evidence>
<dbReference type="FunFam" id="1.20.1250.20:FF:000423">
    <property type="entry name" value="Putative inorganic phosphate cotransporter-like Protein"/>
    <property type="match status" value="1"/>
</dbReference>
<dbReference type="PANTHER" id="PTHR11662">
    <property type="entry name" value="SOLUTE CARRIER FAMILY 17"/>
    <property type="match status" value="1"/>
</dbReference>
<evidence type="ECO:0000256" key="1">
    <source>
        <dbReference type="ARBA" id="ARBA00004141"/>
    </source>
</evidence>
<feature type="transmembrane region" description="Helical" evidence="7">
    <location>
        <begin position="280"/>
        <end position="299"/>
    </location>
</feature>
<organism evidence="9 10">
    <name type="scientific">Brachionus plicatilis</name>
    <name type="common">Marine rotifer</name>
    <name type="synonym">Brachionus muelleri</name>
    <dbReference type="NCBI Taxonomy" id="10195"/>
    <lineage>
        <taxon>Eukaryota</taxon>
        <taxon>Metazoa</taxon>
        <taxon>Spiralia</taxon>
        <taxon>Gnathifera</taxon>
        <taxon>Rotifera</taxon>
        <taxon>Eurotatoria</taxon>
        <taxon>Monogononta</taxon>
        <taxon>Pseudotrocha</taxon>
        <taxon>Ploima</taxon>
        <taxon>Brachionidae</taxon>
        <taxon>Brachionus</taxon>
    </lineage>
</organism>
<evidence type="ECO:0000256" key="4">
    <source>
        <dbReference type="ARBA" id="ARBA00022847"/>
    </source>
</evidence>
<dbReference type="GO" id="GO:0015293">
    <property type="term" value="F:symporter activity"/>
    <property type="evidence" value="ECO:0007669"/>
    <property type="project" value="UniProtKB-KW"/>
</dbReference>
<feature type="transmembrane region" description="Helical" evidence="7">
    <location>
        <begin position="381"/>
        <end position="404"/>
    </location>
</feature>
<evidence type="ECO:0000259" key="8">
    <source>
        <dbReference type="PROSITE" id="PS50850"/>
    </source>
</evidence>
<dbReference type="InterPro" id="IPR020846">
    <property type="entry name" value="MFS_dom"/>
</dbReference>
<keyword evidence="3 7" id="KW-0812">Transmembrane</keyword>
<dbReference type="InterPro" id="IPR036259">
    <property type="entry name" value="MFS_trans_sf"/>
</dbReference>
<keyword evidence="5 7" id="KW-1133">Transmembrane helix</keyword>
<sequence>MFGPNGPPFIISCRFMIAVLVFFAYTIQYMHKVDLSVGIVCMVNNTWLSSTKPEYNSSYESAQDENCLFDLEKISGEDDGPFEWSADVQGLVLASFFWGYLITEIPGGWLSMRFGSKVVILVGVGISSVATLLMPIGAKGHYAILIVLRIITGLAQGVMWPAMASLWTQWTPPAERSKLIGFGNSGSQAGSVVALPLGGFLCVNGFDGGWGSIFYIFGIAGIVWCVAWFIFSSDSPATNRFINEKEKNFILRETEEIVSSHNEHESLSDTPWKSIFSSKACLSIFVTHFCNNWGTYTFLTNIPTYMKDVLKFDIKSNGLLSAVPYLCFGIVTIISSNLADVVIRKTRINRTILRKITNCLANLVPMGAVIGLAFVSCREPAVGVVMLSIGLAFTGFGYGAGFMVNSNDVAAGYAGIVFGISNTFATIPGIISPYLVGVITKNKLQSEWRIVFFISAAMYFISALSAILFCSGEVEKWAQKTPIQRKTEKSLKNLRSIGVHLDLEQHGISMDNVRSIHKSLVNLQKAGSQPRIKRTITVTLEDPNFE</sequence>
<dbReference type="CDD" id="cd17318">
    <property type="entry name" value="MFS_SLC17"/>
    <property type="match status" value="1"/>
</dbReference>
<feature type="transmembrane region" description="Helical" evidence="7">
    <location>
        <begin position="189"/>
        <end position="206"/>
    </location>
</feature>
<feature type="transmembrane region" description="Helical" evidence="7">
    <location>
        <begin position="411"/>
        <end position="436"/>
    </location>
</feature>
<dbReference type="Gene3D" id="1.20.1250.20">
    <property type="entry name" value="MFS general substrate transporter like domains"/>
    <property type="match status" value="2"/>
</dbReference>
<name>A0A3M7SAR6_BRAPC</name>
<dbReference type="FunFam" id="1.20.1250.20:FF:000003">
    <property type="entry name" value="Solute carrier family 17 member 3"/>
    <property type="match status" value="1"/>
</dbReference>
<dbReference type="PROSITE" id="PS00217">
    <property type="entry name" value="SUGAR_TRANSPORT_2"/>
    <property type="match status" value="1"/>
</dbReference>
<dbReference type="GO" id="GO:0006820">
    <property type="term" value="P:monoatomic anion transport"/>
    <property type="evidence" value="ECO:0007669"/>
    <property type="project" value="TreeGrafter"/>
</dbReference>
<dbReference type="InterPro" id="IPR005829">
    <property type="entry name" value="Sugar_transporter_CS"/>
</dbReference>
<evidence type="ECO:0000256" key="3">
    <source>
        <dbReference type="ARBA" id="ARBA00022692"/>
    </source>
</evidence>
<dbReference type="InterPro" id="IPR050382">
    <property type="entry name" value="MFS_Na/Anion_cotransporter"/>
</dbReference>
<keyword evidence="4" id="KW-0769">Symport</keyword>
<protein>
    <submittedName>
        <fullName evidence="9">Sialin-like</fullName>
    </submittedName>
</protein>
<dbReference type="STRING" id="10195.A0A3M7SAR6"/>
<feature type="transmembrane region" description="Helical" evidence="7">
    <location>
        <begin position="319"/>
        <end position="343"/>
    </location>
</feature>
<keyword evidence="6 7" id="KW-0472">Membrane</keyword>
<dbReference type="GO" id="GO:0016020">
    <property type="term" value="C:membrane"/>
    <property type="evidence" value="ECO:0007669"/>
    <property type="project" value="UniProtKB-SubCell"/>
</dbReference>
<keyword evidence="10" id="KW-1185">Reference proteome</keyword>
<accession>A0A3M7SAR6</accession>
<feature type="transmembrane region" description="Helical" evidence="7">
    <location>
        <begin position="6"/>
        <end position="27"/>
    </location>
</feature>
<comment type="caution">
    <text evidence="9">The sequence shown here is derived from an EMBL/GenBank/DDBJ whole genome shotgun (WGS) entry which is preliminary data.</text>
</comment>
<keyword evidence="2" id="KW-0813">Transport</keyword>
<evidence type="ECO:0000256" key="5">
    <source>
        <dbReference type="ARBA" id="ARBA00022989"/>
    </source>
</evidence>
<comment type="subcellular location">
    <subcellularLocation>
        <location evidence="1">Membrane</location>
        <topology evidence="1">Multi-pass membrane protein</topology>
    </subcellularLocation>
</comment>
<feature type="transmembrane region" description="Helical" evidence="7">
    <location>
        <begin position="212"/>
        <end position="231"/>
    </location>
</feature>
<feature type="transmembrane region" description="Helical" evidence="7">
    <location>
        <begin position="118"/>
        <end position="136"/>
    </location>
</feature>
<dbReference type="AlphaFoldDB" id="A0A3M7SAR6"/>
<evidence type="ECO:0000256" key="7">
    <source>
        <dbReference type="SAM" id="Phobius"/>
    </source>
</evidence>
<dbReference type="EMBL" id="REGN01001731">
    <property type="protein sequence ID" value="RNA32886.1"/>
    <property type="molecule type" value="Genomic_DNA"/>
</dbReference>
<dbReference type="SUPFAM" id="SSF103473">
    <property type="entry name" value="MFS general substrate transporter"/>
    <property type="match status" value="1"/>
</dbReference>
<dbReference type="PROSITE" id="PS50850">
    <property type="entry name" value="MFS"/>
    <property type="match status" value="1"/>
</dbReference>
<evidence type="ECO:0000313" key="10">
    <source>
        <dbReference type="Proteomes" id="UP000276133"/>
    </source>
</evidence>
<reference evidence="9 10" key="1">
    <citation type="journal article" date="2018" name="Sci. Rep.">
        <title>Genomic signatures of local adaptation to the degree of environmental predictability in rotifers.</title>
        <authorList>
            <person name="Franch-Gras L."/>
            <person name="Hahn C."/>
            <person name="Garcia-Roger E.M."/>
            <person name="Carmona M.J."/>
            <person name="Serra M."/>
            <person name="Gomez A."/>
        </authorList>
    </citation>
    <scope>NUCLEOTIDE SEQUENCE [LARGE SCALE GENOMIC DNA]</scope>
    <source>
        <strain evidence="9">HYR1</strain>
    </source>
</reference>
<feature type="domain" description="Major facilitator superfamily (MFS) profile" evidence="8">
    <location>
        <begin position="20"/>
        <end position="474"/>
    </location>
</feature>
<feature type="transmembrane region" description="Helical" evidence="7">
    <location>
        <begin position="355"/>
        <end position="375"/>
    </location>
</feature>
<proteinExistence type="predicted"/>
<feature type="transmembrane region" description="Helical" evidence="7">
    <location>
        <begin position="142"/>
        <end position="168"/>
    </location>
</feature>
<dbReference type="Proteomes" id="UP000276133">
    <property type="component" value="Unassembled WGS sequence"/>
</dbReference>
<dbReference type="OrthoDB" id="2985014at2759"/>
<feature type="transmembrane region" description="Helical" evidence="7">
    <location>
        <begin position="448"/>
        <end position="470"/>
    </location>
</feature>
<evidence type="ECO:0000313" key="9">
    <source>
        <dbReference type="EMBL" id="RNA32886.1"/>
    </source>
</evidence>
<dbReference type="Pfam" id="PF07690">
    <property type="entry name" value="MFS_1"/>
    <property type="match status" value="1"/>
</dbReference>